<dbReference type="OrthoDB" id="10548881at2759"/>
<keyword evidence="2" id="KW-1185">Reference proteome</keyword>
<gene>
    <name evidence="1" type="ORF">PanWU01x14_179440</name>
</gene>
<evidence type="ECO:0000313" key="2">
    <source>
        <dbReference type="Proteomes" id="UP000237105"/>
    </source>
</evidence>
<reference evidence="2" key="1">
    <citation type="submission" date="2016-06" db="EMBL/GenBank/DDBJ databases">
        <title>Parallel loss of symbiosis genes in relatives of nitrogen-fixing non-legume Parasponia.</title>
        <authorList>
            <person name="Van Velzen R."/>
            <person name="Holmer R."/>
            <person name="Bu F."/>
            <person name="Rutten L."/>
            <person name="Van Zeijl A."/>
            <person name="Liu W."/>
            <person name="Santuari L."/>
            <person name="Cao Q."/>
            <person name="Sharma T."/>
            <person name="Shen D."/>
            <person name="Roswanjaya Y."/>
            <person name="Wardhani T."/>
            <person name="Kalhor M.S."/>
            <person name="Jansen J."/>
            <person name="Van den Hoogen J."/>
            <person name="Gungor B."/>
            <person name="Hartog M."/>
            <person name="Hontelez J."/>
            <person name="Verver J."/>
            <person name="Yang W.-C."/>
            <person name="Schijlen E."/>
            <person name="Repin R."/>
            <person name="Schilthuizen M."/>
            <person name="Schranz E."/>
            <person name="Heidstra R."/>
            <person name="Miyata K."/>
            <person name="Fedorova E."/>
            <person name="Kohlen W."/>
            <person name="Bisseling T."/>
            <person name="Smit S."/>
            <person name="Geurts R."/>
        </authorList>
    </citation>
    <scope>NUCLEOTIDE SEQUENCE [LARGE SCALE GENOMIC DNA]</scope>
    <source>
        <strain evidence="2">cv. WU1-14</strain>
    </source>
</reference>
<organism evidence="1 2">
    <name type="scientific">Parasponia andersonii</name>
    <name type="common">Sponia andersonii</name>
    <dbReference type="NCBI Taxonomy" id="3476"/>
    <lineage>
        <taxon>Eukaryota</taxon>
        <taxon>Viridiplantae</taxon>
        <taxon>Streptophyta</taxon>
        <taxon>Embryophyta</taxon>
        <taxon>Tracheophyta</taxon>
        <taxon>Spermatophyta</taxon>
        <taxon>Magnoliopsida</taxon>
        <taxon>eudicotyledons</taxon>
        <taxon>Gunneridae</taxon>
        <taxon>Pentapetalae</taxon>
        <taxon>rosids</taxon>
        <taxon>fabids</taxon>
        <taxon>Rosales</taxon>
        <taxon>Cannabaceae</taxon>
        <taxon>Parasponia</taxon>
    </lineage>
</organism>
<dbReference type="AlphaFoldDB" id="A0A2P5C6L5"/>
<comment type="caution">
    <text evidence="1">The sequence shown here is derived from an EMBL/GenBank/DDBJ whole genome shotgun (WGS) entry which is preliminary data.</text>
</comment>
<name>A0A2P5C6L5_PARAD</name>
<proteinExistence type="predicted"/>
<dbReference type="EMBL" id="JXTB01000168">
    <property type="protein sequence ID" value="PON56726.1"/>
    <property type="molecule type" value="Genomic_DNA"/>
</dbReference>
<accession>A0A2P5C6L5</accession>
<protein>
    <submittedName>
        <fullName evidence="1">Uncharacterized protein</fullName>
    </submittedName>
</protein>
<sequence>MSSKFQWRVKNSSRCHRCDLVVTVAKFFHLLFPLRSFDSSEKVQSLFMVTNPIRKCCQDSSNIYIQQPSNLNRTFHY</sequence>
<evidence type="ECO:0000313" key="1">
    <source>
        <dbReference type="EMBL" id="PON56726.1"/>
    </source>
</evidence>
<dbReference type="Proteomes" id="UP000237105">
    <property type="component" value="Unassembled WGS sequence"/>
</dbReference>